<organism evidence="2 3">
    <name type="scientific">Hyaloscypha variabilis (strain UAMH 11265 / GT02V1 / F)</name>
    <name type="common">Meliniomyces variabilis</name>
    <dbReference type="NCBI Taxonomy" id="1149755"/>
    <lineage>
        <taxon>Eukaryota</taxon>
        <taxon>Fungi</taxon>
        <taxon>Dikarya</taxon>
        <taxon>Ascomycota</taxon>
        <taxon>Pezizomycotina</taxon>
        <taxon>Leotiomycetes</taxon>
        <taxon>Helotiales</taxon>
        <taxon>Hyaloscyphaceae</taxon>
        <taxon>Hyaloscypha</taxon>
        <taxon>Hyaloscypha variabilis</taxon>
    </lineage>
</organism>
<gene>
    <name evidence="2" type="ORF">L207DRAFT_611489</name>
</gene>
<reference evidence="2 3" key="1">
    <citation type="submission" date="2016-04" db="EMBL/GenBank/DDBJ databases">
        <title>A degradative enzymes factory behind the ericoid mycorrhizal symbiosis.</title>
        <authorList>
            <consortium name="DOE Joint Genome Institute"/>
            <person name="Martino E."/>
            <person name="Morin E."/>
            <person name="Grelet G."/>
            <person name="Kuo A."/>
            <person name="Kohler A."/>
            <person name="Daghino S."/>
            <person name="Barry K."/>
            <person name="Choi C."/>
            <person name="Cichocki N."/>
            <person name="Clum A."/>
            <person name="Copeland A."/>
            <person name="Hainaut M."/>
            <person name="Haridas S."/>
            <person name="Labutti K."/>
            <person name="Lindquist E."/>
            <person name="Lipzen A."/>
            <person name="Khouja H.-R."/>
            <person name="Murat C."/>
            <person name="Ohm R."/>
            <person name="Olson A."/>
            <person name="Spatafora J."/>
            <person name="Veneault-Fourrey C."/>
            <person name="Henrissat B."/>
            <person name="Grigoriev I."/>
            <person name="Martin F."/>
            <person name="Perotto S."/>
        </authorList>
    </citation>
    <scope>NUCLEOTIDE SEQUENCE [LARGE SCALE GENOMIC DNA]</scope>
    <source>
        <strain evidence="2 3">F</strain>
    </source>
</reference>
<dbReference type="AlphaFoldDB" id="A0A2J6QYL6"/>
<proteinExistence type="predicted"/>
<feature type="compositionally biased region" description="Polar residues" evidence="1">
    <location>
        <begin position="36"/>
        <end position="52"/>
    </location>
</feature>
<feature type="compositionally biased region" description="Polar residues" evidence="1">
    <location>
        <begin position="67"/>
        <end position="84"/>
    </location>
</feature>
<name>A0A2J6QYL6_HYAVF</name>
<evidence type="ECO:0000313" key="2">
    <source>
        <dbReference type="EMBL" id="PMD31357.1"/>
    </source>
</evidence>
<dbReference type="OrthoDB" id="3563096at2759"/>
<dbReference type="EMBL" id="KZ613963">
    <property type="protein sequence ID" value="PMD31357.1"/>
    <property type="molecule type" value="Genomic_DNA"/>
</dbReference>
<sequence>MRSEGNMISKFKTKAVTRKPLPDHSIPRVHSPNPPSSGSGRINGNHASSQLASIAFLPPRAPDRRPSNPSHTTADSSQMSLQEYQRQHRGQQDLEDELFPDTIPQELEGSQTYSILPRLSIPQAASYFVHRDQPPAPVLIVPPPELPQSYFIMDTDTGIAYYPTAEMHPISRPISPPSVSSSFDLLGVPVITSSNPADRAKELVMQRYKQEFGGMTDMGKEMIGRLVEMDLERERRRFDGLVWRGAGDEELKGFAEWLMRGEE</sequence>
<keyword evidence="3" id="KW-1185">Reference proteome</keyword>
<evidence type="ECO:0000313" key="3">
    <source>
        <dbReference type="Proteomes" id="UP000235786"/>
    </source>
</evidence>
<protein>
    <submittedName>
        <fullName evidence="2">Uncharacterized protein</fullName>
    </submittedName>
</protein>
<dbReference type="Proteomes" id="UP000235786">
    <property type="component" value="Unassembled WGS sequence"/>
</dbReference>
<feature type="region of interest" description="Disordered" evidence="1">
    <location>
        <begin position="1"/>
        <end position="92"/>
    </location>
</feature>
<accession>A0A2J6QYL6</accession>
<evidence type="ECO:0000256" key="1">
    <source>
        <dbReference type="SAM" id="MobiDB-lite"/>
    </source>
</evidence>